<dbReference type="Proteomes" id="UP001168883">
    <property type="component" value="Unassembled WGS sequence"/>
</dbReference>
<proteinExistence type="predicted"/>
<reference evidence="1" key="1">
    <citation type="submission" date="2023-07" db="EMBL/GenBank/DDBJ databases">
        <authorList>
            <person name="Aktuganov G."/>
            <person name="Boyko T."/>
            <person name="Delegan Y."/>
            <person name="Galimzianova N."/>
            <person name="Gilvanova E."/>
            <person name="Korobov V."/>
            <person name="Kuzmina L."/>
            <person name="Melentiev A."/>
            <person name="Milman P."/>
            <person name="Ryabova A."/>
            <person name="Stupak E."/>
            <person name="Yasakov T."/>
            <person name="Zharikova N."/>
            <person name="Zhurenko E."/>
        </authorList>
    </citation>
    <scope>NUCLEOTIDE SEQUENCE</scope>
    <source>
        <strain evidence="1">IB-739</strain>
    </source>
</reference>
<evidence type="ECO:0000313" key="1">
    <source>
        <dbReference type="EMBL" id="MDO3682209.1"/>
    </source>
</evidence>
<keyword evidence="2" id="KW-1185">Reference proteome</keyword>
<name>A0ABT8VMK2_9BACL</name>
<dbReference type="EMBL" id="JAUMKJ010000125">
    <property type="protein sequence ID" value="MDO3682209.1"/>
    <property type="molecule type" value="Genomic_DNA"/>
</dbReference>
<organism evidence="1 2">
    <name type="scientific">Paenibacillus ehimensis</name>
    <dbReference type="NCBI Taxonomy" id="79264"/>
    <lineage>
        <taxon>Bacteria</taxon>
        <taxon>Bacillati</taxon>
        <taxon>Bacillota</taxon>
        <taxon>Bacilli</taxon>
        <taxon>Bacillales</taxon>
        <taxon>Paenibacillaceae</taxon>
        <taxon>Paenibacillus</taxon>
    </lineage>
</organism>
<sequence>MRYSLYVASAADEQRAAFSWLLADHEAVRARGVYLSHGERRLDGNYCGHVALQRALREAARQEGVIQLHVLLDETVADAIGYELLDVTAALYPSLCQTTRRVMRRFDLCELAAFKRDEDATPHEIAALDDAVDALEQARSISGRLRLWAGVLLNPTKIIR</sequence>
<gene>
    <name evidence="1" type="ORF">Q3C12_35080</name>
</gene>
<protein>
    <submittedName>
        <fullName evidence="1">Uncharacterized protein</fullName>
    </submittedName>
</protein>
<accession>A0ABT8VMK2</accession>
<comment type="caution">
    <text evidence="1">The sequence shown here is derived from an EMBL/GenBank/DDBJ whole genome shotgun (WGS) entry which is preliminary data.</text>
</comment>
<dbReference type="RefSeq" id="WP_127488901.1">
    <property type="nucleotide sequence ID" value="NZ_JAUMKJ010000125.1"/>
</dbReference>
<evidence type="ECO:0000313" key="2">
    <source>
        <dbReference type="Proteomes" id="UP001168883"/>
    </source>
</evidence>